<feature type="compositionally biased region" description="Polar residues" evidence="1">
    <location>
        <begin position="13"/>
        <end position="24"/>
    </location>
</feature>
<protein>
    <submittedName>
        <fullName evidence="2">Benzene dioxygenase</fullName>
    </submittedName>
</protein>
<proteinExistence type="predicted"/>
<reference evidence="2" key="1">
    <citation type="submission" date="2003-11" db="EMBL/GenBank/DDBJ databases">
        <title>Biodiversity and bioactivity in benzene contaminated soil.</title>
        <authorList>
            <person name="Prachyanusorn P.P."/>
        </authorList>
    </citation>
    <scope>NUCLEOTIDE SEQUENCE</scope>
    <source>
        <strain evidence="2">UZN6</strain>
    </source>
</reference>
<sequence length="183" mass="19873">SVPLTSQNMLDLTQFSPSSCSNTPPAEKVRSVSRRNSSLISSGASASTTVNAHTSTSFGPRGCHVRIVLTPGRKEHVGKTVMCSSMIFVPRSILPRRSAAFSAAGPSVKLLVTFGPIMASIMLGSQYRSHCHAHPMMHGLLAKFRRCKISTQDLMADTMIQIMCCSPGWTCTQTVWWNSVQET</sequence>
<gene>
    <name evidence="2" type="primary">bedC1</name>
</gene>
<keyword evidence="2" id="KW-0560">Oxidoreductase</keyword>
<name>Q708T7_9MICC</name>
<dbReference type="EMBL" id="AJ609537">
    <property type="protein sequence ID" value="CAE82174.1"/>
    <property type="molecule type" value="Genomic_DNA"/>
</dbReference>
<feature type="non-terminal residue" evidence="2">
    <location>
        <position position="1"/>
    </location>
</feature>
<dbReference type="GO" id="GO:0051213">
    <property type="term" value="F:dioxygenase activity"/>
    <property type="evidence" value="ECO:0007669"/>
    <property type="project" value="UniProtKB-KW"/>
</dbReference>
<organism evidence="2">
    <name type="scientific">Arthrobacter sp. UZN6</name>
    <dbReference type="NCBI Taxonomy" id="256842"/>
    <lineage>
        <taxon>Bacteria</taxon>
        <taxon>Bacillati</taxon>
        <taxon>Actinomycetota</taxon>
        <taxon>Actinomycetes</taxon>
        <taxon>Micrococcales</taxon>
        <taxon>Micrococcaceae</taxon>
        <taxon>Arthrobacter</taxon>
    </lineage>
</organism>
<feature type="region of interest" description="Disordered" evidence="1">
    <location>
        <begin position="13"/>
        <end position="53"/>
    </location>
</feature>
<evidence type="ECO:0000256" key="1">
    <source>
        <dbReference type="SAM" id="MobiDB-lite"/>
    </source>
</evidence>
<feature type="non-terminal residue" evidence="2">
    <location>
        <position position="183"/>
    </location>
</feature>
<accession>Q708T7</accession>
<keyword evidence="2" id="KW-0223">Dioxygenase</keyword>
<evidence type="ECO:0000313" key="2">
    <source>
        <dbReference type="EMBL" id="CAE82174.1"/>
    </source>
</evidence>
<feature type="compositionally biased region" description="Low complexity" evidence="1">
    <location>
        <begin position="34"/>
        <end position="47"/>
    </location>
</feature>
<dbReference type="AlphaFoldDB" id="Q708T7"/>